<accession>A0ABP7K0D7</accession>
<proteinExistence type="predicted"/>
<comment type="caution">
    <text evidence="2">The sequence shown here is derived from an EMBL/GenBank/DDBJ whole genome shotgun (WGS) entry which is preliminary data.</text>
</comment>
<keyword evidence="2" id="KW-0378">Hydrolase</keyword>
<organism evidence="2 3">
    <name type="scientific">Leifsonia kafniensis</name>
    <dbReference type="NCBI Taxonomy" id="475957"/>
    <lineage>
        <taxon>Bacteria</taxon>
        <taxon>Bacillati</taxon>
        <taxon>Actinomycetota</taxon>
        <taxon>Actinomycetes</taxon>
        <taxon>Micrococcales</taxon>
        <taxon>Microbacteriaceae</taxon>
        <taxon>Leifsonia</taxon>
    </lineage>
</organism>
<dbReference type="RefSeq" id="WP_345061398.1">
    <property type="nucleotide sequence ID" value="NZ_BAABCN010000002.1"/>
</dbReference>
<dbReference type="Proteomes" id="UP001501803">
    <property type="component" value="Unassembled WGS sequence"/>
</dbReference>
<protein>
    <submittedName>
        <fullName evidence="2">Alpha/beta hydrolase</fullName>
    </submittedName>
</protein>
<evidence type="ECO:0000259" key="1">
    <source>
        <dbReference type="Pfam" id="PF12697"/>
    </source>
</evidence>
<reference evidence="3" key="1">
    <citation type="journal article" date="2019" name="Int. J. Syst. Evol. Microbiol.">
        <title>The Global Catalogue of Microorganisms (GCM) 10K type strain sequencing project: providing services to taxonomists for standard genome sequencing and annotation.</title>
        <authorList>
            <consortium name="The Broad Institute Genomics Platform"/>
            <consortium name="The Broad Institute Genome Sequencing Center for Infectious Disease"/>
            <person name="Wu L."/>
            <person name="Ma J."/>
        </authorList>
    </citation>
    <scope>NUCLEOTIDE SEQUENCE [LARGE SCALE GENOMIC DNA]</scope>
    <source>
        <strain evidence="3">JCM 17021</strain>
    </source>
</reference>
<dbReference type="InterPro" id="IPR000073">
    <property type="entry name" value="AB_hydrolase_1"/>
</dbReference>
<dbReference type="Gene3D" id="3.40.50.1820">
    <property type="entry name" value="alpha/beta hydrolase"/>
    <property type="match status" value="1"/>
</dbReference>
<feature type="domain" description="AB hydrolase-1" evidence="1">
    <location>
        <begin position="11"/>
        <end position="233"/>
    </location>
</feature>
<dbReference type="EMBL" id="BAABCN010000002">
    <property type="protein sequence ID" value="GAA3861248.1"/>
    <property type="molecule type" value="Genomic_DNA"/>
</dbReference>
<dbReference type="InterPro" id="IPR052897">
    <property type="entry name" value="Sec-Metab_Biosynth_Hydrolase"/>
</dbReference>
<evidence type="ECO:0000313" key="2">
    <source>
        <dbReference type="EMBL" id="GAA3861248.1"/>
    </source>
</evidence>
<dbReference type="Pfam" id="PF12697">
    <property type="entry name" value="Abhydrolase_6"/>
    <property type="match status" value="1"/>
</dbReference>
<dbReference type="GO" id="GO:0016787">
    <property type="term" value="F:hydrolase activity"/>
    <property type="evidence" value="ECO:0007669"/>
    <property type="project" value="UniProtKB-KW"/>
</dbReference>
<keyword evidence="3" id="KW-1185">Reference proteome</keyword>
<evidence type="ECO:0000313" key="3">
    <source>
        <dbReference type="Proteomes" id="UP001501803"/>
    </source>
</evidence>
<dbReference type="InterPro" id="IPR029058">
    <property type="entry name" value="AB_hydrolase_fold"/>
</dbReference>
<sequence length="242" mass="25965">METNAPTLTSLVLVPGHWLGGWAWDAVAAELRDRGHYVIAMTLPGLDPDDPDRTSRGLVDQVDALRSAVRGAGADGSPVVLVVHSGAGFPASVFLDEDPTAVSRIIYVDSGPSADGAVFDASVPPDQREAPLPSFEQLVASLDGLSEEDLELFRQRAVPQPATVMRTPVRLTNESRRDVPSTIVACSYPSEAIMQMAREGNPMMAEVANLRDLELVDLPTGHWPMWSRPTDLAVTISNAACQ</sequence>
<name>A0ABP7K0D7_9MICO</name>
<dbReference type="SUPFAM" id="SSF53474">
    <property type="entry name" value="alpha/beta-Hydrolases"/>
    <property type="match status" value="1"/>
</dbReference>
<dbReference type="PANTHER" id="PTHR37017:SF11">
    <property type="entry name" value="ESTERASE_LIPASE_THIOESTERASE DOMAIN-CONTAINING PROTEIN"/>
    <property type="match status" value="1"/>
</dbReference>
<gene>
    <name evidence="2" type="ORF">GCM10022381_01990</name>
</gene>
<dbReference type="PANTHER" id="PTHR37017">
    <property type="entry name" value="AB HYDROLASE-1 DOMAIN-CONTAINING PROTEIN-RELATED"/>
    <property type="match status" value="1"/>
</dbReference>